<dbReference type="InterPro" id="IPR026816">
    <property type="entry name" value="Flavodoxin_dom"/>
</dbReference>
<reference evidence="2 3" key="1">
    <citation type="submission" date="2019-06" db="EMBL/GenBank/DDBJ databases">
        <title>Sequencing the genomes of 1000 actinobacteria strains.</title>
        <authorList>
            <person name="Klenk H.-P."/>
        </authorList>
    </citation>
    <scope>NUCLEOTIDE SEQUENCE [LARGE SCALE GENOMIC DNA]</scope>
    <source>
        <strain evidence="2 3">DSM 43186</strain>
    </source>
</reference>
<dbReference type="InterPro" id="IPR052200">
    <property type="entry name" value="Protoporphyrinogen_IX_DH"/>
</dbReference>
<protein>
    <submittedName>
        <fullName evidence="2">Menaquinone-dependent protoporphyrinogen oxidase</fullName>
    </submittedName>
</protein>
<dbReference type="PANTHER" id="PTHR38030:SF2">
    <property type="entry name" value="PROTOPORPHYRINOGEN IX DEHYDROGENASE [QUINONE]"/>
    <property type="match status" value="1"/>
</dbReference>
<sequence length="161" mass="18434">MAMTTALVAFATRNGSTKQVAEDIAETLCLEGITVECRPARDVREPLRRYDLVVLGAPLYNGRWHRDARRFLKRHRTGLPPIAVFGVGPRTDHGPTWLRAREQLDRSLSRFPWITPTTIAVFGGVDPPGRRNRRDLRDWVAIRTWTHRLTQFAARHTPPSF</sequence>
<evidence type="ECO:0000259" key="1">
    <source>
        <dbReference type="PROSITE" id="PS50902"/>
    </source>
</evidence>
<dbReference type="InterPro" id="IPR008254">
    <property type="entry name" value="Flavodoxin/NO_synth"/>
</dbReference>
<dbReference type="GO" id="GO:0010181">
    <property type="term" value="F:FMN binding"/>
    <property type="evidence" value="ECO:0007669"/>
    <property type="project" value="InterPro"/>
</dbReference>
<dbReference type="Pfam" id="PF12724">
    <property type="entry name" value="Flavodoxin_5"/>
    <property type="match status" value="1"/>
</dbReference>
<feature type="domain" description="Flavodoxin-like" evidence="1">
    <location>
        <begin position="6"/>
        <end position="150"/>
    </location>
</feature>
<keyword evidence="3" id="KW-1185">Reference proteome</keyword>
<name>A0A543J1S4_9ACTN</name>
<dbReference type="PROSITE" id="PS50902">
    <property type="entry name" value="FLAVODOXIN_LIKE"/>
    <property type="match status" value="1"/>
</dbReference>
<evidence type="ECO:0000313" key="2">
    <source>
        <dbReference type="EMBL" id="TQM76776.1"/>
    </source>
</evidence>
<dbReference type="GO" id="GO:0070819">
    <property type="term" value="F:menaquinone-dependent protoporphyrinogen oxidase activity"/>
    <property type="evidence" value="ECO:0007669"/>
    <property type="project" value="TreeGrafter"/>
</dbReference>
<dbReference type="AlphaFoldDB" id="A0A543J1S4"/>
<dbReference type="Proteomes" id="UP000319213">
    <property type="component" value="Unassembled WGS sequence"/>
</dbReference>
<comment type="caution">
    <text evidence="2">The sequence shown here is derived from an EMBL/GenBank/DDBJ whole genome shotgun (WGS) entry which is preliminary data.</text>
</comment>
<dbReference type="SUPFAM" id="SSF52218">
    <property type="entry name" value="Flavoproteins"/>
    <property type="match status" value="1"/>
</dbReference>
<accession>A0A543J1S4</accession>
<proteinExistence type="predicted"/>
<organism evidence="2 3">
    <name type="scientific">Thermopolyspora flexuosa</name>
    <dbReference type="NCBI Taxonomy" id="103836"/>
    <lineage>
        <taxon>Bacteria</taxon>
        <taxon>Bacillati</taxon>
        <taxon>Actinomycetota</taxon>
        <taxon>Actinomycetes</taxon>
        <taxon>Streptosporangiales</taxon>
        <taxon>Streptosporangiaceae</taxon>
        <taxon>Thermopolyspora</taxon>
    </lineage>
</organism>
<dbReference type="PANTHER" id="PTHR38030">
    <property type="entry name" value="PROTOPORPHYRINOGEN IX DEHYDROGENASE [MENAQUINONE]"/>
    <property type="match status" value="1"/>
</dbReference>
<evidence type="ECO:0000313" key="3">
    <source>
        <dbReference type="Proteomes" id="UP000319213"/>
    </source>
</evidence>
<dbReference type="Gene3D" id="3.40.50.360">
    <property type="match status" value="1"/>
</dbReference>
<dbReference type="EMBL" id="VFPQ01000001">
    <property type="protein sequence ID" value="TQM76776.1"/>
    <property type="molecule type" value="Genomic_DNA"/>
</dbReference>
<dbReference type="GO" id="GO:0006783">
    <property type="term" value="P:heme biosynthetic process"/>
    <property type="evidence" value="ECO:0007669"/>
    <property type="project" value="TreeGrafter"/>
</dbReference>
<dbReference type="InterPro" id="IPR029039">
    <property type="entry name" value="Flavoprotein-like_sf"/>
</dbReference>
<gene>
    <name evidence="2" type="ORF">FHX40_3524</name>
</gene>